<keyword evidence="1" id="KW-0813">Transport</keyword>
<dbReference type="Proteomes" id="UP000678228">
    <property type="component" value="Unassembled WGS sequence"/>
</dbReference>
<evidence type="ECO:0000313" key="6">
    <source>
        <dbReference type="Proteomes" id="UP000678228"/>
    </source>
</evidence>
<protein>
    <submittedName>
        <fullName evidence="5">Amino acid ABC transporter ATP-binding protein</fullName>
    </submittedName>
</protein>
<keyword evidence="2" id="KW-0547">Nucleotide-binding</keyword>
<dbReference type="GO" id="GO:0015424">
    <property type="term" value="F:ABC-type amino acid transporter activity"/>
    <property type="evidence" value="ECO:0007669"/>
    <property type="project" value="InterPro"/>
</dbReference>
<accession>A0A941AP81</accession>
<gene>
    <name evidence="5" type="ORF">J7W16_08665</name>
</gene>
<name>A0A941AP81_9BACI</name>
<dbReference type="CDD" id="cd03262">
    <property type="entry name" value="ABC_HisP_GlnQ"/>
    <property type="match status" value="1"/>
</dbReference>
<dbReference type="InterPro" id="IPR003593">
    <property type="entry name" value="AAA+_ATPase"/>
</dbReference>
<dbReference type="PANTHER" id="PTHR43166">
    <property type="entry name" value="AMINO ACID IMPORT ATP-BINDING PROTEIN"/>
    <property type="match status" value="1"/>
</dbReference>
<dbReference type="InterPro" id="IPR027417">
    <property type="entry name" value="P-loop_NTPase"/>
</dbReference>
<evidence type="ECO:0000256" key="3">
    <source>
        <dbReference type="ARBA" id="ARBA00022840"/>
    </source>
</evidence>
<dbReference type="RefSeq" id="WP_210596901.1">
    <property type="nucleotide sequence ID" value="NZ_JAGKSQ010000003.1"/>
</dbReference>
<dbReference type="Gene3D" id="3.40.50.300">
    <property type="entry name" value="P-loop containing nucleotide triphosphate hydrolases"/>
    <property type="match status" value="1"/>
</dbReference>
<evidence type="ECO:0000256" key="1">
    <source>
        <dbReference type="ARBA" id="ARBA00022448"/>
    </source>
</evidence>
<dbReference type="SMART" id="SM00382">
    <property type="entry name" value="AAA"/>
    <property type="match status" value="1"/>
</dbReference>
<evidence type="ECO:0000259" key="4">
    <source>
        <dbReference type="PROSITE" id="PS50893"/>
    </source>
</evidence>
<organism evidence="5 6">
    <name type="scientific">Halalkalibacter suaedae</name>
    <dbReference type="NCBI Taxonomy" id="2822140"/>
    <lineage>
        <taxon>Bacteria</taxon>
        <taxon>Bacillati</taxon>
        <taxon>Bacillota</taxon>
        <taxon>Bacilli</taxon>
        <taxon>Bacillales</taxon>
        <taxon>Bacillaceae</taxon>
        <taxon>Halalkalibacter</taxon>
    </lineage>
</organism>
<keyword evidence="3 5" id="KW-0067">ATP-binding</keyword>
<dbReference type="PANTHER" id="PTHR43166:SF37">
    <property type="entry name" value="ARGININE TRANSPORT ATP-BINDING PROTEIN ARTM"/>
    <property type="match status" value="1"/>
</dbReference>
<dbReference type="GO" id="GO:0016887">
    <property type="term" value="F:ATP hydrolysis activity"/>
    <property type="evidence" value="ECO:0007669"/>
    <property type="project" value="InterPro"/>
</dbReference>
<keyword evidence="6" id="KW-1185">Reference proteome</keyword>
<dbReference type="FunFam" id="3.40.50.300:FF:000020">
    <property type="entry name" value="Amino acid ABC transporter ATP-binding component"/>
    <property type="match status" value="1"/>
</dbReference>
<proteinExistence type="predicted"/>
<evidence type="ECO:0000313" key="5">
    <source>
        <dbReference type="EMBL" id="MBP3951207.1"/>
    </source>
</evidence>
<sequence length="240" mass="26581">MIKIEDLHKSFGKVNVLKGITTEIKKGDVVAIIGPSGSGKSTFLRCLNLLEPPSAGKVWVQGQELTDPKTNVRRVRQHIGMVFQHFHLFPHKTVLGNLIYAPMTVSGLSKQEATDRAEALLAKVGLSDKRDEYPNRLSGGQKQRVAIARALAMEPEVMLFDEPTSALDPEMVKEVLEVMKDLAESGMTMAIVTHEMGFAKEVADRVLFLDHGVLMEDSPPDVFFTEPKSERAKEFLAKVL</sequence>
<feature type="domain" description="ABC transporter" evidence="4">
    <location>
        <begin position="2"/>
        <end position="236"/>
    </location>
</feature>
<dbReference type="Pfam" id="PF00005">
    <property type="entry name" value="ABC_tran"/>
    <property type="match status" value="1"/>
</dbReference>
<evidence type="ECO:0000256" key="2">
    <source>
        <dbReference type="ARBA" id="ARBA00022741"/>
    </source>
</evidence>
<dbReference type="AlphaFoldDB" id="A0A941AP81"/>
<dbReference type="InterPro" id="IPR050086">
    <property type="entry name" value="MetN_ABC_transporter-like"/>
</dbReference>
<dbReference type="SUPFAM" id="SSF52540">
    <property type="entry name" value="P-loop containing nucleoside triphosphate hydrolases"/>
    <property type="match status" value="1"/>
</dbReference>
<comment type="caution">
    <text evidence="5">The sequence shown here is derived from an EMBL/GenBank/DDBJ whole genome shotgun (WGS) entry which is preliminary data.</text>
</comment>
<dbReference type="GO" id="GO:0005524">
    <property type="term" value="F:ATP binding"/>
    <property type="evidence" value="ECO:0007669"/>
    <property type="project" value="UniProtKB-KW"/>
</dbReference>
<dbReference type="PROSITE" id="PS50893">
    <property type="entry name" value="ABC_TRANSPORTER_2"/>
    <property type="match status" value="1"/>
</dbReference>
<dbReference type="InterPro" id="IPR030679">
    <property type="entry name" value="ABC_ATPase_HisP-typ"/>
</dbReference>
<dbReference type="PIRSF" id="PIRSF039085">
    <property type="entry name" value="ABC_ATPase_HisP"/>
    <property type="match status" value="1"/>
</dbReference>
<dbReference type="PROSITE" id="PS00211">
    <property type="entry name" value="ABC_TRANSPORTER_1"/>
    <property type="match status" value="1"/>
</dbReference>
<dbReference type="InterPro" id="IPR003439">
    <property type="entry name" value="ABC_transporter-like_ATP-bd"/>
</dbReference>
<dbReference type="InterPro" id="IPR017871">
    <property type="entry name" value="ABC_transporter-like_CS"/>
</dbReference>
<dbReference type="EMBL" id="JAGKSQ010000003">
    <property type="protein sequence ID" value="MBP3951207.1"/>
    <property type="molecule type" value="Genomic_DNA"/>
</dbReference>
<reference evidence="5" key="1">
    <citation type="submission" date="2021-03" db="EMBL/GenBank/DDBJ databases">
        <title>Bacillus suaedae sp. nov., isolated from Suaeda aralocaspica.</title>
        <authorList>
            <person name="Lei R.F.R."/>
        </authorList>
    </citation>
    <scope>NUCLEOTIDE SEQUENCE</scope>
    <source>
        <strain evidence="5">YZJH907-2</strain>
    </source>
</reference>